<evidence type="ECO:0000256" key="1">
    <source>
        <dbReference type="SAM" id="MobiDB-lite"/>
    </source>
</evidence>
<organism evidence="2 3">
    <name type="scientific">Choiromyces venosus 120613-1</name>
    <dbReference type="NCBI Taxonomy" id="1336337"/>
    <lineage>
        <taxon>Eukaryota</taxon>
        <taxon>Fungi</taxon>
        <taxon>Dikarya</taxon>
        <taxon>Ascomycota</taxon>
        <taxon>Pezizomycotina</taxon>
        <taxon>Pezizomycetes</taxon>
        <taxon>Pezizales</taxon>
        <taxon>Tuberaceae</taxon>
        <taxon>Choiromyces</taxon>
    </lineage>
</organism>
<accession>A0A3N4K0L1</accession>
<proteinExistence type="predicted"/>
<dbReference type="AlphaFoldDB" id="A0A3N4K0L1"/>
<keyword evidence="3" id="KW-1185">Reference proteome</keyword>
<feature type="compositionally biased region" description="Polar residues" evidence="1">
    <location>
        <begin position="26"/>
        <end position="64"/>
    </location>
</feature>
<feature type="compositionally biased region" description="Low complexity" evidence="1">
    <location>
        <begin position="65"/>
        <end position="78"/>
    </location>
</feature>
<evidence type="ECO:0000313" key="2">
    <source>
        <dbReference type="EMBL" id="RPB03038.1"/>
    </source>
</evidence>
<gene>
    <name evidence="2" type="ORF">L873DRAFT_1787194</name>
</gene>
<dbReference type="Proteomes" id="UP000276215">
    <property type="component" value="Unassembled WGS sequence"/>
</dbReference>
<dbReference type="EMBL" id="ML120364">
    <property type="protein sequence ID" value="RPB03038.1"/>
    <property type="molecule type" value="Genomic_DNA"/>
</dbReference>
<name>A0A3N4K0L1_9PEZI</name>
<feature type="region of interest" description="Disordered" evidence="1">
    <location>
        <begin position="26"/>
        <end position="81"/>
    </location>
</feature>
<sequence>MTGLLDEYMVRDKVLQRVIPLIPPQSQTPLLRSQNHPLSSGNPQNHTATLHPSSILKYSTSKNLTPTPSSPSGYTSDTHSAMRTPEINAYYPNSAHCDDNSTPFNLYLTNLALPPPQNKPPTHLVPNTY</sequence>
<protein>
    <submittedName>
        <fullName evidence="2">Uncharacterized protein</fullName>
    </submittedName>
</protein>
<evidence type="ECO:0000313" key="3">
    <source>
        <dbReference type="Proteomes" id="UP000276215"/>
    </source>
</evidence>
<reference evidence="2 3" key="1">
    <citation type="journal article" date="2018" name="Nat. Ecol. Evol.">
        <title>Pezizomycetes genomes reveal the molecular basis of ectomycorrhizal truffle lifestyle.</title>
        <authorList>
            <person name="Murat C."/>
            <person name="Payen T."/>
            <person name="Noel B."/>
            <person name="Kuo A."/>
            <person name="Morin E."/>
            <person name="Chen J."/>
            <person name="Kohler A."/>
            <person name="Krizsan K."/>
            <person name="Balestrini R."/>
            <person name="Da Silva C."/>
            <person name="Montanini B."/>
            <person name="Hainaut M."/>
            <person name="Levati E."/>
            <person name="Barry K.W."/>
            <person name="Belfiori B."/>
            <person name="Cichocki N."/>
            <person name="Clum A."/>
            <person name="Dockter R.B."/>
            <person name="Fauchery L."/>
            <person name="Guy J."/>
            <person name="Iotti M."/>
            <person name="Le Tacon F."/>
            <person name="Lindquist E.A."/>
            <person name="Lipzen A."/>
            <person name="Malagnac F."/>
            <person name="Mello A."/>
            <person name="Molinier V."/>
            <person name="Miyauchi S."/>
            <person name="Poulain J."/>
            <person name="Riccioni C."/>
            <person name="Rubini A."/>
            <person name="Sitrit Y."/>
            <person name="Splivallo R."/>
            <person name="Traeger S."/>
            <person name="Wang M."/>
            <person name="Zifcakova L."/>
            <person name="Wipf D."/>
            <person name="Zambonelli A."/>
            <person name="Paolocci F."/>
            <person name="Nowrousian M."/>
            <person name="Ottonello S."/>
            <person name="Baldrian P."/>
            <person name="Spatafora J.W."/>
            <person name="Henrissat B."/>
            <person name="Nagy L.G."/>
            <person name="Aury J.M."/>
            <person name="Wincker P."/>
            <person name="Grigoriev I.V."/>
            <person name="Bonfante P."/>
            <person name="Martin F.M."/>
        </authorList>
    </citation>
    <scope>NUCLEOTIDE SEQUENCE [LARGE SCALE GENOMIC DNA]</scope>
    <source>
        <strain evidence="2 3">120613-1</strain>
    </source>
</reference>